<dbReference type="Proteomes" id="UP000244893">
    <property type="component" value="Unassembled WGS sequence"/>
</dbReference>
<name>A0A2V1HS59_9MICO</name>
<sequence>MTERIDAATIARTLGLPTPTPQQTAVIEAPLAPSLVVAGAGSGKTETMAARVVWLLANGLANPADVLGLTFTRKAAGELSERVNRRVRALSASGLIEQPFDAFEAPTIATYNSFASTIFREHATGIGREPDASVLGEAAAWQLARRVVSASEDPALVGMEKSVDRVTEGVLALSGAMAENVVDADELLRMVARFTTLDNLPIGNARKKTAYASVTEAIDAVGSLPVLVRLVLAYSEEKVRRGVLEFSDQVALALEVSRRMPHVRADYRTRFPIVLLDEYQDTSVVQTRLLSELFGEGAVMAVGDPHQSIYGWRGASASNLGRFARDFGLRSPDPDVRERSALSFALSTSWRNPPRVLAAANTIVSPLTGASAVPVAALDPRPGAGEGELEVAFLETVVDEAAQVADWLGRRIESNPTEPPSAAILCRSLKKVAVFTKALAARGVRFTVLGIGGLLEEPAVADLVSVLHTLSDPTSGKYLIRLLAGARNRIGVRDIKALRELAGWLARRDAAQQPLSDEVRDALRASLGGEEGASLVDALDFVAIARPDHGALRDFSEDGLHRMRVLGTELADLRRRSGLGLVDLVALVIEQTGLDIESSANESSALGRGALDSFIEVVDDFVSTDPGAGLRSFLAWLELAEQRENLGARPTDPQPGTVQLLTIHGAKGLEWDLVVVPRMVEGELPGTMRSKRGWLAFAELPYDFRGDRFDLPQLGWAGCETQKDFDDAYKSYCESIEARDAEEQRRLAYVAVTRAKHALLLTGSFWNTQRKPRGPSSYLLELAQAGAIDPGLLPESPVNEENPLDALVSHIPWPSDPLGTRRDRVEAAARAVAAADPTARTPWDRELDLLLAERAEAAAGGGLDVSVRVSASAFKDHISDPVAIARSLRRPLPQRPYRQTRLGTLFHSWVEHRSGVPSTADLVDALPGESDLDLVEGEPDAEELARLQSIFERSPWATRLPEAVELEIHVPFDDRVIVCKLDAVYRVGDRWEVVDWKTGAPPKSDASLAERTYQLALYRLAFARWKGVDLDQVDAAFYYVGDDLIIRPAVFPDEDELRALWRASREVLAGAR</sequence>
<comment type="caution">
    <text evidence="17">The sequence shown here is derived from an EMBL/GenBank/DDBJ whole genome shotgun (WGS) entry which is preliminary data.</text>
</comment>
<feature type="domain" description="UvrD-like helicase ATP-binding" evidence="15">
    <location>
        <begin position="17"/>
        <end position="353"/>
    </location>
</feature>
<evidence type="ECO:0000256" key="5">
    <source>
        <dbReference type="ARBA" id="ARBA00022806"/>
    </source>
</evidence>
<keyword evidence="5 14" id="KW-0347">Helicase</keyword>
<keyword evidence="7 14" id="KW-0067">ATP-binding</keyword>
<evidence type="ECO:0000313" key="17">
    <source>
        <dbReference type="EMBL" id="PVZ93790.1"/>
    </source>
</evidence>
<dbReference type="PANTHER" id="PTHR11070">
    <property type="entry name" value="UVRD / RECB / PCRA DNA HELICASE FAMILY MEMBER"/>
    <property type="match status" value="1"/>
</dbReference>
<dbReference type="GO" id="GO:0033202">
    <property type="term" value="C:DNA helicase complex"/>
    <property type="evidence" value="ECO:0007669"/>
    <property type="project" value="TreeGrafter"/>
</dbReference>
<dbReference type="InterPro" id="IPR011604">
    <property type="entry name" value="PDDEXK-like_dom_sf"/>
</dbReference>
<keyword evidence="4 14" id="KW-0378">Hydrolase</keyword>
<dbReference type="AlphaFoldDB" id="A0A2V1HS59"/>
<dbReference type="InterPro" id="IPR014017">
    <property type="entry name" value="DNA_helicase_UvrD-like_C"/>
</dbReference>
<organism evidence="17 18">
    <name type="scientific">Amnibacterium flavum</name>
    <dbReference type="NCBI Taxonomy" id="2173173"/>
    <lineage>
        <taxon>Bacteria</taxon>
        <taxon>Bacillati</taxon>
        <taxon>Actinomycetota</taxon>
        <taxon>Actinomycetes</taxon>
        <taxon>Micrococcales</taxon>
        <taxon>Microbacteriaceae</taxon>
        <taxon>Amnibacterium</taxon>
    </lineage>
</organism>
<evidence type="ECO:0000313" key="18">
    <source>
        <dbReference type="Proteomes" id="UP000244893"/>
    </source>
</evidence>
<evidence type="ECO:0000256" key="10">
    <source>
        <dbReference type="ARBA" id="ARBA00023235"/>
    </source>
</evidence>
<comment type="catalytic activity">
    <reaction evidence="13">
        <text>ATP + H2O = ADP + phosphate + H(+)</text>
        <dbReference type="Rhea" id="RHEA:13065"/>
        <dbReference type="ChEBI" id="CHEBI:15377"/>
        <dbReference type="ChEBI" id="CHEBI:15378"/>
        <dbReference type="ChEBI" id="CHEBI:30616"/>
        <dbReference type="ChEBI" id="CHEBI:43474"/>
        <dbReference type="ChEBI" id="CHEBI:456216"/>
        <dbReference type="EC" id="5.6.2.4"/>
    </reaction>
</comment>
<evidence type="ECO:0000256" key="12">
    <source>
        <dbReference type="ARBA" id="ARBA00034808"/>
    </source>
</evidence>
<keyword evidence="9" id="KW-0234">DNA repair</keyword>
<dbReference type="GO" id="GO:0043138">
    <property type="term" value="F:3'-5' DNA helicase activity"/>
    <property type="evidence" value="ECO:0007669"/>
    <property type="project" value="UniProtKB-EC"/>
</dbReference>
<keyword evidence="1" id="KW-0540">Nuclease</keyword>
<dbReference type="Pfam" id="PF12705">
    <property type="entry name" value="PDDEXK_1"/>
    <property type="match status" value="1"/>
</dbReference>
<evidence type="ECO:0000256" key="6">
    <source>
        <dbReference type="ARBA" id="ARBA00022839"/>
    </source>
</evidence>
<proteinExistence type="predicted"/>
<dbReference type="InterPro" id="IPR011335">
    <property type="entry name" value="Restrct_endonuc-II-like"/>
</dbReference>
<keyword evidence="6" id="KW-0269">Exonuclease</keyword>
<evidence type="ECO:0000256" key="9">
    <source>
        <dbReference type="ARBA" id="ARBA00023204"/>
    </source>
</evidence>
<dbReference type="EC" id="5.6.2.4" evidence="12"/>
<dbReference type="SUPFAM" id="SSF52980">
    <property type="entry name" value="Restriction endonuclease-like"/>
    <property type="match status" value="1"/>
</dbReference>
<evidence type="ECO:0000256" key="8">
    <source>
        <dbReference type="ARBA" id="ARBA00023125"/>
    </source>
</evidence>
<dbReference type="GO" id="GO:0003677">
    <property type="term" value="F:DNA binding"/>
    <property type="evidence" value="ECO:0007669"/>
    <property type="project" value="UniProtKB-KW"/>
</dbReference>
<evidence type="ECO:0000256" key="1">
    <source>
        <dbReference type="ARBA" id="ARBA00022722"/>
    </source>
</evidence>
<evidence type="ECO:0000256" key="13">
    <source>
        <dbReference type="ARBA" id="ARBA00048988"/>
    </source>
</evidence>
<gene>
    <name evidence="17" type="ORF">DDQ50_08325</name>
</gene>
<evidence type="ECO:0000256" key="7">
    <source>
        <dbReference type="ARBA" id="ARBA00022840"/>
    </source>
</evidence>
<evidence type="ECO:0000259" key="15">
    <source>
        <dbReference type="PROSITE" id="PS51198"/>
    </source>
</evidence>
<dbReference type="OrthoDB" id="4812256at2"/>
<dbReference type="InterPro" id="IPR038726">
    <property type="entry name" value="PDDEXK_AddAB-type"/>
</dbReference>
<reference evidence="17 18" key="1">
    <citation type="submission" date="2018-05" db="EMBL/GenBank/DDBJ databases">
        <title>Amnibacterium sp. M8JJ-5, whole genome shotgun sequence.</title>
        <authorList>
            <person name="Tuo L."/>
        </authorList>
    </citation>
    <scope>NUCLEOTIDE SEQUENCE [LARGE SCALE GENOMIC DNA]</scope>
    <source>
        <strain evidence="17 18">M8JJ-5</strain>
    </source>
</reference>
<dbReference type="GO" id="GO:0005829">
    <property type="term" value="C:cytosol"/>
    <property type="evidence" value="ECO:0007669"/>
    <property type="project" value="TreeGrafter"/>
</dbReference>
<dbReference type="GO" id="GO:0005524">
    <property type="term" value="F:ATP binding"/>
    <property type="evidence" value="ECO:0007669"/>
    <property type="project" value="UniProtKB-UniRule"/>
</dbReference>
<feature type="binding site" evidence="14">
    <location>
        <begin position="38"/>
        <end position="45"/>
    </location>
    <ligand>
        <name>ATP</name>
        <dbReference type="ChEBI" id="CHEBI:30616"/>
    </ligand>
</feature>
<dbReference type="PROSITE" id="PS51217">
    <property type="entry name" value="UVRD_HELICASE_CTER"/>
    <property type="match status" value="1"/>
</dbReference>
<keyword evidence="2 14" id="KW-0547">Nucleotide-binding</keyword>
<comment type="catalytic activity">
    <reaction evidence="11">
        <text>Couples ATP hydrolysis with the unwinding of duplex DNA by translocating in the 3'-5' direction.</text>
        <dbReference type="EC" id="5.6.2.4"/>
    </reaction>
</comment>
<protein>
    <recommendedName>
        <fullName evidence="12">DNA 3'-5' helicase</fullName>
        <ecNumber evidence="12">5.6.2.4</ecNumber>
    </recommendedName>
</protein>
<evidence type="ECO:0000256" key="4">
    <source>
        <dbReference type="ARBA" id="ARBA00022801"/>
    </source>
</evidence>
<dbReference type="PANTHER" id="PTHR11070:SF55">
    <property type="entry name" value="DNA 3'-5' HELICASE"/>
    <property type="match status" value="1"/>
</dbReference>
<feature type="domain" description="UvrD-like helicase C-terminal" evidence="16">
    <location>
        <begin position="354"/>
        <end position="668"/>
    </location>
</feature>
<evidence type="ECO:0000259" key="16">
    <source>
        <dbReference type="PROSITE" id="PS51217"/>
    </source>
</evidence>
<dbReference type="RefSeq" id="WP_116756304.1">
    <property type="nucleotide sequence ID" value="NZ_JBHUEX010000001.1"/>
</dbReference>
<dbReference type="Gene3D" id="3.40.50.300">
    <property type="entry name" value="P-loop containing nucleotide triphosphate hydrolases"/>
    <property type="match status" value="4"/>
</dbReference>
<evidence type="ECO:0000256" key="2">
    <source>
        <dbReference type="ARBA" id="ARBA00022741"/>
    </source>
</evidence>
<dbReference type="Pfam" id="PF13361">
    <property type="entry name" value="UvrD_C"/>
    <property type="match status" value="1"/>
</dbReference>
<dbReference type="SUPFAM" id="SSF52540">
    <property type="entry name" value="P-loop containing nucleoside triphosphate hydrolases"/>
    <property type="match status" value="1"/>
</dbReference>
<dbReference type="InterPro" id="IPR027417">
    <property type="entry name" value="P-loop_NTPase"/>
</dbReference>
<dbReference type="Gene3D" id="3.90.320.10">
    <property type="match status" value="1"/>
</dbReference>
<dbReference type="InterPro" id="IPR014016">
    <property type="entry name" value="UvrD-like_ATP-bd"/>
</dbReference>
<evidence type="ECO:0000256" key="14">
    <source>
        <dbReference type="PROSITE-ProRule" id="PRU00560"/>
    </source>
</evidence>
<dbReference type="PROSITE" id="PS51198">
    <property type="entry name" value="UVRD_HELICASE_ATP_BIND"/>
    <property type="match status" value="1"/>
</dbReference>
<keyword evidence="18" id="KW-1185">Reference proteome</keyword>
<dbReference type="GO" id="GO:0004527">
    <property type="term" value="F:exonuclease activity"/>
    <property type="evidence" value="ECO:0007669"/>
    <property type="project" value="UniProtKB-KW"/>
</dbReference>
<evidence type="ECO:0000256" key="3">
    <source>
        <dbReference type="ARBA" id="ARBA00022763"/>
    </source>
</evidence>
<dbReference type="Pfam" id="PF00580">
    <property type="entry name" value="UvrD-helicase"/>
    <property type="match status" value="1"/>
</dbReference>
<keyword evidence="3" id="KW-0227">DNA damage</keyword>
<dbReference type="EMBL" id="QEOP01000002">
    <property type="protein sequence ID" value="PVZ93790.1"/>
    <property type="molecule type" value="Genomic_DNA"/>
</dbReference>
<dbReference type="CDD" id="cd17932">
    <property type="entry name" value="DEXQc_UvrD"/>
    <property type="match status" value="1"/>
</dbReference>
<keyword evidence="8" id="KW-0238">DNA-binding</keyword>
<accession>A0A2V1HS59</accession>
<dbReference type="GO" id="GO:0000725">
    <property type="term" value="P:recombinational repair"/>
    <property type="evidence" value="ECO:0007669"/>
    <property type="project" value="TreeGrafter"/>
</dbReference>
<keyword evidence="10" id="KW-0413">Isomerase</keyword>
<dbReference type="Gene3D" id="1.10.486.10">
    <property type="entry name" value="PCRA, domain 4"/>
    <property type="match status" value="1"/>
</dbReference>
<dbReference type="InterPro" id="IPR000212">
    <property type="entry name" value="DNA_helicase_UvrD/REP"/>
</dbReference>
<evidence type="ECO:0000256" key="11">
    <source>
        <dbReference type="ARBA" id="ARBA00034617"/>
    </source>
</evidence>